<proteinExistence type="predicted"/>
<keyword evidence="2" id="KW-1185">Reference proteome</keyword>
<gene>
    <name evidence="1" type="ORF">EAS64_34400</name>
</gene>
<name>A0A6P2BQW8_9ACTN</name>
<evidence type="ECO:0000313" key="1">
    <source>
        <dbReference type="EMBL" id="TVZ01360.1"/>
    </source>
</evidence>
<comment type="caution">
    <text evidence="1">The sequence shown here is derived from an EMBL/GenBank/DDBJ whole genome shotgun (WGS) entry which is preliminary data.</text>
</comment>
<reference evidence="1 2" key="1">
    <citation type="submission" date="2018-11" db="EMBL/GenBank/DDBJ databases">
        <title>Trebonia kvetii gen.nov., sp.nov., a novel acidophilic actinobacterium, and proposal of the new actinobacterial family Treboniaceae fam. nov.</title>
        <authorList>
            <person name="Rapoport D."/>
            <person name="Sagova-Mareckova M."/>
            <person name="Sedlacek I."/>
            <person name="Provaznik J."/>
            <person name="Kralova S."/>
            <person name="Pavlinic D."/>
            <person name="Benes V."/>
            <person name="Kopecky J."/>
        </authorList>
    </citation>
    <scope>NUCLEOTIDE SEQUENCE [LARGE SCALE GENOMIC DNA]</scope>
    <source>
        <strain evidence="1 2">15Tr583</strain>
    </source>
</reference>
<dbReference type="Proteomes" id="UP000460272">
    <property type="component" value="Unassembled WGS sequence"/>
</dbReference>
<dbReference type="RefSeq" id="WP_145859849.1">
    <property type="nucleotide sequence ID" value="NZ_RPFW01000007.1"/>
</dbReference>
<sequence length="379" mass="41176">MISDIPPRLLEQARFQAGVVARRQAIQAGMSKNGITSKVKSGRWRHIYSGVYATFTGPITRGARLWAVVLYAGRGAQLSYETAAEVLRLTDERSALIHVTIPAERRVRSVTGVVIHRSTTLETGWRFARGIPPHTWIEETITDLVDAAANFDDAVGWITAGFQRKLTGEARLKAVMAGRKKLRWRDLLEEVIPMAAAGTHSTLEYRYDRDVERAHGLPPARRQVPFVKADGSRGYRDRCYDQYGLVVELDGKRFHGGDYSHRDRRRDNDATVTTGATLRYGWDDVARTPCETAAQLFAALRARGYRGAVKPCSAVCTALPLNRIPAPASPASPASPVAPPKPAAPVSSVATAALTAGTTLTRPATLTALAKSATPAALA</sequence>
<protein>
    <recommendedName>
        <fullName evidence="3">Type IV toxin-antitoxin system AbiEi family antitoxin domain-containing protein</fullName>
    </recommendedName>
</protein>
<dbReference type="EMBL" id="RPFW01000007">
    <property type="protein sequence ID" value="TVZ01360.1"/>
    <property type="molecule type" value="Genomic_DNA"/>
</dbReference>
<organism evidence="1 2">
    <name type="scientific">Trebonia kvetii</name>
    <dbReference type="NCBI Taxonomy" id="2480626"/>
    <lineage>
        <taxon>Bacteria</taxon>
        <taxon>Bacillati</taxon>
        <taxon>Actinomycetota</taxon>
        <taxon>Actinomycetes</taxon>
        <taxon>Streptosporangiales</taxon>
        <taxon>Treboniaceae</taxon>
        <taxon>Trebonia</taxon>
    </lineage>
</organism>
<evidence type="ECO:0008006" key="3">
    <source>
        <dbReference type="Google" id="ProtNLM"/>
    </source>
</evidence>
<evidence type="ECO:0000313" key="2">
    <source>
        <dbReference type="Proteomes" id="UP000460272"/>
    </source>
</evidence>
<dbReference type="AlphaFoldDB" id="A0A6P2BQW8"/>
<accession>A0A6P2BQW8</accession>
<dbReference type="OrthoDB" id="5146042at2"/>